<feature type="region of interest" description="Disordered" evidence="1">
    <location>
        <begin position="1"/>
        <end position="40"/>
    </location>
</feature>
<sequence>MIEHHPDLPIAKEKFQHLSQEAKEPKKVADSLSAEMDKARSKGEVIGPAKFLKSTELKEMVKFALQEGSTDFKNSPEYEQLVFQKINKHLKSREFMAIKVVGRPSSTQ</sequence>
<dbReference type="EMBL" id="MTKT01002534">
    <property type="protein sequence ID" value="OWM77364.1"/>
    <property type="molecule type" value="Genomic_DNA"/>
</dbReference>
<dbReference type="Proteomes" id="UP000197138">
    <property type="component" value="Unassembled WGS sequence"/>
</dbReference>
<accession>A0A218WXD3</accession>
<dbReference type="AlphaFoldDB" id="A0A218WXD3"/>
<evidence type="ECO:0000313" key="2">
    <source>
        <dbReference type="EMBL" id="OWM77364.1"/>
    </source>
</evidence>
<gene>
    <name evidence="2" type="ORF">CDL15_Pgr016761</name>
</gene>
<name>A0A218WXD3_PUNGR</name>
<protein>
    <submittedName>
        <fullName evidence="2">Uncharacterized protein</fullName>
    </submittedName>
</protein>
<reference evidence="3" key="1">
    <citation type="journal article" date="2017" name="Plant J.">
        <title>The pomegranate (Punica granatum L.) genome and the genomics of punicalagin biosynthesis.</title>
        <authorList>
            <person name="Qin G."/>
            <person name="Xu C."/>
            <person name="Ming R."/>
            <person name="Tang H."/>
            <person name="Guyot R."/>
            <person name="Kramer E.M."/>
            <person name="Hu Y."/>
            <person name="Yi X."/>
            <person name="Qi Y."/>
            <person name="Xu X."/>
            <person name="Gao Z."/>
            <person name="Pan H."/>
            <person name="Jian J."/>
            <person name="Tian Y."/>
            <person name="Yue Z."/>
            <person name="Xu Y."/>
        </authorList>
    </citation>
    <scope>NUCLEOTIDE SEQUENCE [LARGE SCALE GENOMIC DNA]</scope>
    <source>
        <strain evidence="3">cv. Dabenzi</strain>
    </source>
</reference>
<proteinExistence type="predicted"/>
<evidence type="ECO:0000313" key="3">
    <source>
        <dbReference type="Proteomes" id="UP000197138"/>
    </source>
</evidence>
<organism evidence="2 3">
    <name type="scientific">Punica granatum</name>
    <name type="common">Pomegranate</name>
    <dbReference type="NCBI Taxonomy" id="22663"/>
    <lineage>
        <taxon>Eukaryota</taxon>
        <taxon>Viridiplantae</taxon>
        <taxon>Streptophyta</taxon>
        <taxon>Embryophyta</taxon>
        <taxon>Tracheophyta</taxon>
        <taxon>Spermatophyta</taxon>
        <taxon>Magnoliopsida</taxon>
        <taxon>eudicotyledons</taxon>
        <taxon>Gunneridae</taxon>
        <taxon>Pentapetalae</taxon>
        <taxon>rosids</taxon>
        <taxon>malvids</taxon>
        <taxon>Myrtales</taxon>
        <taxon>Lythraceae</taxon>
        <taxon>Punica</taxon>
    </lineage>
</organism>
<evidence type="ECO:0000256" key="1">
    <source>
        <dbReference type="SAM" id="MobiDB-lite"/>
    </source>
</evidence>
<comment type="caution">
    <text evidence="2">The sequence shown here is derived from an EMBL/GenBank/DDBJ whole genome shotgun (WGS) entry which is preliminary data.</text>
</comment>